<dbReference type="InterPro" id="IPR004358">
    <property type="entry name" value="Sig_transdc_His_kin-like_C"/>
</dbReference>
<keyword evidence="15" id="KW-1185">Reference proteome</keyword>
<feature type="domain" description="Histidine kinase" evidence="13">
    <location>
        <begin position="355"/>
        <end position="613"/>
    </location>
</feature>
<dbReference type="CDD" id="cd00082">
    <property type="entry name" value="HisKA"/>
    <property type="match status" value="1"/>
</dbReference>
<dbReference type="InterPro" id="IPR036890">
    <property type="entry name" value="HATPase_C_sf"/>
</dbReference>
<dbReference type="EMBL" id="JACJTU010000039">
    <property type="protein sequence ID" value="MBD2737916.1"/>
    <property type="molecule type" value="Genomic_DNA"/>
</dbReference>
<dbReference type="SUPFAM" id="SSF55874">
    <property type="entry name" value="ATPase domain of HSP90 chaperone/DNA topoisomerase II/histidine kinase"/>
    <property type="match status" value="1"/>
</dbReference>
<feature type="transmembrane region" description="Helical" evidence="12">
    <location>
        <begin position="203"/>
        <end position="223"/>
    </location>
</feature>
<evidence type="ECO:0000256" key="1">
    <source>
        <dbReference type="ARBA" id="ARBA00000085"/>
    </source>
</evidence>
<comment type="caution">
    <text evidence="14">The sequence shown here is derived from an EMBL/GenBank/DDBJ whole genome shotgun (WGS) entry which is preliminary data.</text>
</comment>
<dbReference type="SMART" id="SM00387">
    <property type="entry name" value="HATPase_c"/>
    <property type="match status" value="1"/>
</dbReference>
<keyword evidence="5" id="KW-0597">Phosphoprotein</keyword>
<dbReference type="Gene3D" id="1.10.287.130">
    <property type="match status" value="1"/>
</dbReference>
<dbReference type="InterPro" id="IPR003594">
    <property type="entry name" value="HATPase_dom"/>
</dbReference>
<comment type="catalytic activity">
    <reaction evidence="1">
        <text>ATP + protein L-histidine = ADP + protein N-phospho-L-histidine.</text>
        <dbReference type="EC" id="2.7.13.3"/>
    </reaction>
</comment>
<dbReference type="PRINTS" id="PR00344">
    <property type="entry name" value="BCTRLSENSOR"/>
</dbReference>
<dbReference type="InterPro" id="IPR036097">
    <property type="entry name" value="HisK_dim/P_sf"/>
</dbReference>
<evidence type="ECO:0000256" key="8">
    <source>
        <dbReference type="ARBA" id="ARBA00022989"/>
    </source>
</evidence>
<feature type="transmembrane region" description="Helical" evidence="12">
    <location>
        <begin position="243"/>
        <end position="265"/>
    </location>
</feature>
<evidence type="ECO:0000313" key="14">
    <source>
        <dbReference type="EMBL" id="MBD2737916.1"/>
    </source>
</evidence>
<evidence type="ECO:0000256" key="11">
    <source>
        <dbReference type="SAM" id="Coils"/>
    </source>
</evidence>
<name>A0ABR8KEC8_9NOSO</name>
<evidence type="ECO:0000256" key="10">
    <source>
        <dbReference type="ARBA" id="ARBA00023136"/>
    </source>
</evidence>
<dbReference type="PANTHER" id="PTHR43065:SF50">
    <property type="entry name" value="HISTIDINE KINASE"/>
    <property type="match status" value="1"/>
</dbReference>
<sequence>MFFPKALLKARIPCVGEARRRHRRLIIGFFILLPVHFALAKLATAFTFPDGSAAIWPSSGVFVATLLLFGRRFWVILLLCDFIINRVLFFQTPASLIVASLNAIDSFIISTLVARFIQRPYPFERPQDAIKFIASLFLFTPLTALVGAATQCADGISVWQNFQMVWLGWYVGTVVSMLIISPALLTLFKAYRSRQWWKAKQPGEFFLVLALLIGIGCAAFWSNNPVEYMMVLPLLWAAFRLEQWQSTLLILVMAAIAIFGTSKGFGSFAKDSVGTSLMLLQSFMSALTIVTLILSAAIHENRTSSAQLEQANNQLELRVEQRTSELMNTLQELQITQAQLIQKEKMSSLGQLVAGVAHEINNPVNFIHGNLNHLQEYTQNLLDFVALQQKYEPNPAPEILAAAEELDLEFLRSDLPKILSSMKVGTQRIREIVLSLRNFSRMDEAEFKAVDIHAGIDSTLMILQHRFKATSERPEIEVIKNYGNLPLVECYAGQLNQVFMNILINAIDALEERNAKRTEREIQDDPNRITIRTDVVNSTFIEIAIADNGIGIPSHIQQRIFDPFFTTKPIGKGTGMGMSISYQIVTENHNGKLECHSVPNKGTELIVQIPLQQRVYSAA</sequence>
<dbReference type="Gene3D" id="3.30.565.10">
    <property type="entry name" value="Histidine kinase-like ATPase, C-terminal domain"/>
    <property type="match status" value="1"/>
</dbReference>
<evidence type="ECO:0000256" key="7">
    <source>
        <dbReference type="ARBA" id="ARBA00022777"/>
    </source>
</evidence>
<keyword evidence="7" id="KW-0418">Kinase</keyword>
<dbReference type="Pfam" id="PF02518">
    <property type="entry name" value="HATPase_c"/>
    <property type="match status" value="1"/>
</dbReference>
<evidence type="ECO:0000256" key="12">
    <source>
        <dbReference type="SAM" id="Phobius"/>
    </source>
</evidence>
<organism evidence="14 15">
    <name type="scientific">Nostoc paludosum FACHB-159</name>
    <dbReference type="NCBI Taxonomy" id="2692908"/>
    <lineage>
        <taxon>Bacteria</taxon>
        <taxon>Bacillati</taxon>
        <taxon>Cyanobacteriota</taxon>
        <taxon>Cyanophyceae</taxon>
        <taxon>Nostocales</taxon>
        <taxon>Nostocaceae</taxon>
        <taxon>Nostoc</taxon>
    </lineage>
</organism>
<keyword evidence="11" id="KW-0175">Coiled coil</keyword>
<dbReference type="SMART" id="SM00388">
    <property type="entry name" value="HisKA"/>
    <property type="match status" value="1"/>
</dbReference>
<evidence type="ECO:0000313" key="15">
    <source>
        <dbReference type="Proteomes" id="UP000637383"/>
    </source>
</evidence>
<accession>A0ABR8KEC8</accession>
<keyword evidence="4" id="KW-1003">Cell membrane</keyword>
<proteinExistence type="predicted"/>
<protein>
    <recommendedName>
        <fullName evidence="3">histidine kinase</fullName>
        <ecNumber evidence="3">2.7.13.3</ecNumber>
    </recommendedName>
</protein>
<dbReference type="InterPro" id="IPR007895">
    <property type="entry name" value="MASE1"/>
</dbReference>
<feature type="transmembrane region" description="Helical" evidence="12">
    <location>
        <begin position="74"/>
        <end position="90"/>
    </location>
</feature>
<evidence type="ECO:0000256" key="6">
    <source>
        <dbReference type="ARBA" id="ARBA00022692"/>
    </source>
</evidence>
<keyword evidence="9" id="KW-0902">Two-component regulatory system</keyword>
<comment type="subcellular location">
    <subcellularLocation>
        <location evidence="2">Cell membrane</location>
        <topology evidence="2">Multi-pass membrane protein</topology>
    </subcellularLocation>
</comment>
<keyword evidence="8 12" id="KW-1133">Transmembrane helix</keyword>
<evidence type="ECO:0000256" key="4">
    <source>
        <dbReference type="ARBA" id="ARBA00022475"/>
    </source>
</evidence>
<evidence type="ECO:0000256" key="2">
    <source>
        <dbReference type="ARBA" id="ARBA00004651"/>
    </source>
</evidence>
<dbReference type="InterPro" id="IPR003661">
    <property type="entry name" value="HisK_dim/P_dom"/>
</dbReference>
<feature type="transmembrane region" description="Helical" evidence="12">
    <location>
        <begin position="169"/>
        <end position="191"/>
    </location>
</feature>
<feature type="transmembrane region" description="Helical" evidence="12">
    <location>
        <begin position="96"/>
        <end position="117"/>
    </location>
</feature>
<reference evidence="14 15" key="1">
    <citation type="journal article" date="2020" name="ISME J.">
        <title>Comparative genomics reveals insights into cyanobacterial evolution and habitat adaptation.</title>
        <authorList>
            <person name="Chen M.Y."/>
            <person name="Teng W.K."/>
            <person name="Zhao L."/>
            <person name="Hu C.X."/>
            <person name="Zhou Y.K."/>
            <person name="Han B.P."/>
            <person name="Song L.R."/>
            <person name="Shu W.S."/>
        </authorList>
    </citation>
    <scope>NUCLEOTIDE SEQUENCE [LARGE SCALE GENOMIC DNA]</scope>
    <source>
        <strain evidence="14 15">FACHB-159</strain>
    </source>
</reference>
<dbReference type="PANTHER" id="PTHR43065">
    <property type="entry name" value="SENSOR HISTIDINE KINASE"/>
    <property type="match status" value="1"/>
</dbReference>
<dbReference type="Proteomes" id="UP000637383">
    <property type="component" value="Unassembled WGS sequence"/>
</dbReference>
<keyword evidence="10 12" id="KW-0472">Membrane</keyword>
<dbReference type="Pfam" id="PF05231">
    <property type="entry name" value="MASE1"/>
    <property type="match status" value="1"/>
</dbReference>
<feature type="transmembrane region" description="Helical" evidence="12">
    <location>
        <begin position="129"/>
        <end position="149"/>
    </location>
</feature>
<feature type="coiled-coil region" evidence="11">
    <location>
        <begin position="294"/>
        <end position="332"/>
    </location>
</feature>
<gene>
    <name evidence="14" type="ORF">H6H03_29190</name>
</gene>
<feature type="transmembrane region" description="Helical" evidence="12">
    <location>
        <begin position="277"/>
        <end position="298"/>
    </location>
</feature>
<keyword evidence="6 12" id="KW-0812">Transmembrane</keyword>
<dbReference type="PROSITE" id="PS50109">
    <property type="entry name" value="HIS_KIN"/>
    <property type="match status" value="1"/>
</dbReference>
<evidence type="ECO:0000256" key="5">
    <source>
        <dbReference type="ARBA" id="ARBA00022553"/>
    </source>
</evidence>
<feature type="transmembrane region" description="Helical" evidence="12">
    <location>
        <begin position="53"/>
        <end position="69"/>
    </location>
</feature>
<keyword evidence="7" id="KW-0808">Transferase</keyword>
<dbReference type="InterPro" id="IPR005467">
    <property type="entry name" value="His_kinase_dom"/>
</dbReference>
<evidence type="ECO:0000256" key="3">
    <source>
        <dbReference type="ARBA" id="ARBA00012438"/>
    </source>
</evidence>
<evidence type="ECO:0000259" key="13">
    <source>
        <dbReference type="PROSITE" id="PS50109"/>
    </source>
</evidence>
<evidence type="ECO:0000256" key="9">
    <source>
        <dbReference type="ARBA" id="ARBA00023012"/>
    </source>
</evidence>
<feature type="transmembrane region" description="Helical" evidence="12">
    <location>
        <begin position="25"/>
        <end position="47"/>
    </location>
</feature>
<dbReference type="SUPFAM" id="SSF47384">
    <property type="entry name" value="Homodimeric domain of signal transducing histidine kinase"/>
    <property type="match status" value="1"/>
</dbReference>
<dbReference type="EC" id="2.7.13.3" evidence="3"/>